<dbReference type="AlphaFoldDB" id="A0A9Q7EU18"/>
<evidence type="ECO:0000313" key="3">
    <source>
        <dbReference type="Proteomes" id="UP000671879"/>
    </source>
</evidence>
<dbReference type="KEGG" id="aram:KAR29_08420"/>
<feature type="coiled-coil region" evidence="1">
    <location>
        <begin position="11"/>
        <end position="38"/>
    </location>
</feature>
<sequence length="86" mass="9866">MPRPKGIRSKRRSELELIAEYEEKIEKLRERLVRKNSVALAEIMADILSAVGHDLNDFMDTYDRAEGDEARAQLIMGVCEAYAKLQ</sequence>
<evidence type="ECO:0000313" key="2">
    <source>
        <dbReference type="EMBL" id="QTX31403.1"/>
    </source>
</evidence>
<dbReference type="Proteomes" id="UP000671879">
    <property type="component" value="Chromosome"/>
</dbReference>
<gene>
    <name evidence="2" type="ORF">KAR29_08420</name>
</gene>
<dbReference type="EMBL" id="CP072943">
    <property type="protein sequence ID" value="QTX31403.1"/>
    <property type="molecule type" value="Genomic_DNA"/>
</dbReference>
<evidence type="ECO:0000256" key="1">
    <source>
        <dbReference type="SAM" id="Coils"/>
    </source>
</evidence>
<accession>A0A9Q7EU18</accession>
<organism evidence="2 3">
    <name type="scientific">Aminithiophilus ramosus</name>
    <dbReference type="NCBI Taxonomy" id="3029084"/>
    <lineage>
        <taxon>Bacteria</taxon>
        <taxon>Thermotogati</taxon>
        <taxon>Synergistota</taxon>
        <taxon>Synergistia</taxon>
        <taxon>Synergistales</taxon>
        <taxon>Aminithiophilaceae</taxon>
        <taxon>Aminithiophilus</taxon>
    </lineage>
</organism>
<dbReference type="RefSeq" id="WP_274372559.1">
    <property type="nucleotide sequence ID" value="NZ_CP072943.1"/>
</dbReference>
<proteinExistence type="predicted"/>
<protein>
    <submittedName>
        <fullName evidence="2">Uncharacterized protein</fullName>
    </submittedName>
</protein>
<reference evidence="3" key="1">
    <citation type="submission" date="2021-04" db="EMBL/GenBank/DDBJ databases">
        <title>A novel Synergistetes isolate from a pyrite-forming mixed culture.</title>
        <authorList>
            <person name="Bunk B."/>
            <person name="Sproer C."/>
            <person name="Spring S."/>
            <person name="Pester M."/>
        </authorList>
    </citation>
    <scope>NUCLEOTIDE SEQUENCE [LARGE SCALE GENOMIC DNA]</scope>
    <source>
        <strain evidence="3">J.5.4.2-T.3.5.2</strain>
    </source>
</reference>
<keyword evidence="1" id="KW-0175">Coiled coil</keyword>
<name>A0A9Q7EU18_9BACT</name>
<keyword evidence="3" id="KW-1185">Reference proteome</keyword>